<accession>A0ABX0BLG8</accession>
<dbReference type="RefSeq" id="WP_157905109.1">
    <property type="nucleotide sequence ID" value="NZ_FOWC01000008.1"/>
</dbReference>
<dbReference type="EMBL" id="JAAGNC010000012">
    <property type="protein sequence ID" value="NEC54318.1"/>
    <property type="molecule type" value="Genomic_DNA"/>
</dbReference>
<comment type="caution">
    <text evidence="1">The sequence shown here is derived from an EMBL/GenBank/DDBJ whole genome shotgun (WGS) entry which is preliminary data.</text>
</comment>
<name>A0ABX0BLG8_9PSEU</name>
<gene>
    <name evidence="1" type="ORF">G3I59_01490</name>
</gene>
<protein>
    <submittedName>
        <fullName evidence="1">Uncharacterized protein</fullName>
    </submittedName>
</protein>
<evidence type="ECO:0000313" key="2">
    <source>
        <dbReference type="Proteomes" id="UP000470404"/>
    </source>
</evidence>
<organism evidence="1 2">
    <name type="scientific">Amycolatopsis rubida</name>
    <dbReference type="NCBI Taxonomy" id="112413"/>
    <lineage>
        <taxon>Bacteria</taxon>
        <taxon>Bacillati</taxon>
        <taxon>Actinomycetota</taxon>
        <taxon>Actinomycetes</taxon>
        <taxon>Pseudonocardiales</taxon>
        <taxon>Pseudonocardiaceae</taxon>
        <taxon>Amycolatopsis</taxon>
    </lineage>
</organism>
<keyword evidence="2" id="KW-1185">Reference proteome</keyword>
<reference evidence="1 2" key="1">
    <citation type="submission" date="2020-01" db="EMBL/GenBank/DDBJ databases">
        <title>Insect and environment-associated Actinomycetes.</title>
        <authorList>
            <person name="Currrie C."/>
            <person name="Chevrette M."/>
            <person name="Carlson C."/>
            <person name="Stubbendieck R."/>
            <person name="Wendt-Pienkowski E."/>
        </authorList>
    </citation>
    <scope>NUCLEOTIDE SEQUENCE [LARGE SCALE GENOMIC DNA]</scope>
    <source>
        <strain evidence="1 2">SID8386</strain>
    </source>
</reference>
<proteinExistence type="predicted"/>
<evidence type="ECO:0000313" key="1">
    <source>
        <dbReference type="EMBL" id="NEC54318.1"/>
    </source>
</evidence>
<sequence>MKSLETMQKAVEAARAERVHRVDDRRGVGGVFPGGVSELLDRLGEQVILPAFEVGARRRV</sequence>
<dbReference type="Proteomes" id="UP000470404">
    <property type="component" value="Unassembled WGS sequence"/>
</dbReference>